<evidence type="ECO:0000256" key="1">
    <source>
        <dbReference type="SAM" id="MobiDB-lite"/>
    </source>
</evidence>
<dbReference type="InterPro" id="IPR036866">
    <property type="entry name" value="RibonucZ/Hydroxyglut_hydro"/>
</dbReference>
<evidence type="ECO:0000313" key="3">
    <source>
        <dbReference type="Proteomes" id="UP000546257"/>
    </source>
</evidence>
<keyword evidence="3" id="KW-1185">Reference proteome</keyword>
<accession>A0A7J9SIN4</accession>
<dbReference type="Gene3D" id="3.60.15.10">
    <property type="entry name" value="Ribonuclease Z/Hydroxyacylglutathione hydrolase-like"/>
    <property type="match status" value="1"/>
</dbReference>
<dbReference type="RefSeq" id="WP_185192574.1">
    <property type="nucleotide sequence ID" value="NZ_JACKXD010000002.1"/>
</dbReference>
<evidence type="ECO:0008006" key="4">
    <source>
        <dbReference type="Google" id="ProtNLM"/>
    </source>
</evidence>
<dbReference type="Proteomes" id="UP000546257">
    <property type="component" value="Unassembled WGS sequence"/>
</dbReference>
<feature type="compositionally biased region" description="Low complexity" evidence="1">
    <location>
        <begin position="82"/>
        <end position="94"/>
    </location>
</feature>
<sequence length="111" mass="11394">MGGLAGLAGRFSPETWVPEGAAVEVRADYRVGDGDAVGPFTAIAVPGHTDAHHVLVDEAAGVAVIGDALFGADARGSRRHTTPWTSRPPTTPCRGCSSTTSRPVSFIRAPA</sequence>
<gene>
    <name evidence="2" type="ORF">H5V44_07970</name>
</gene>
<dbReference type="EMBL" id="JACKXD010000002">
    <property type="protein sequence ID" value="MBB6646223.1"/>
    <property type="molecule type" value="Genomic_DNA"/>
</dbReference>
<name>A0A7J9SIN4_9EURY</name>
<dbReference type="SUPFAM" id="SSF56281">
    <property type="entry name" value="Metallo-hydrolase/oxidoreductase"/>
    <property type="match status" value="1"/>
</dbReference>
<organism evidence="2 3">
    <name type="scientific">Halobellus ruber</name>
    <dbReference type="NCBI Taxonomy" id="2761102"/>
    <lineage>
        <taxon>Archaea</taxon>
        <taxon>Methanobacteriati</taxon>
        <taxon>Methanobacteriota</taxon>
        <taxon>Stenosarchaea group</taxon>
        <taxon>Halobacteria</taxon>
        <taxon>Halobacteriales</taxon>
        <taxon>Haloferacaceae</taxon>
        <taxon>Halobellus</taxon>
    </lineage>
</organism>
<comment type="caution">
    <text evidence="2">The sequence shown here is derived from an EMBL/GenBank/DDBJ whole genome shotgun (WGS) entry which is preliminary data.</text>
</comment>
<evidence type="ECO:0000313" key="2">
    <source>
        <dbReference type="EMBL" id="MBB6646223.1"/>
    </source>
</evidence>
<feature type="region of interest" description="Disordered" evidence="1">
    <location>
        <begin position="75"/>
        <end position="111"/>
    </location>
</feature>
<protein>
    <recommendedName>
        <fullName evidence="4">Metallo-beta-lactamase domain-containing protein</fullName>
    </recommendedName>
</protein>
<reference evidence="2 3" key="1">
    <citation type="submission" date="2020-08" db="EMBL/GenBank/DDBJ databases">
        <authorList>
            <person name="Seo M.-J."/>
        </authorList>
    </citation>
    <scope>NUCLEOTIDE SEQUENCE [LARGE SCALE GENOMIC DNA]</scope>
    <source>
        <strain evidence="2 3">MBLA0160</strain>
    </source>
</reference>
<proteinExistence type="predicted"/>
<dbReference type="AlphaFoldDB" id="A0A7J9SIN4"/>